<evidence type="ECO:0000313" key="4">
    <source>
        <dbReference type="Proteomes" id="UP000006078"/>
    </source>
</evidence>
<evidence type="ECO:0000259" key="2">
    <source>
        <dbReference type="Pfam" id="PF00561"/>
    </source>
</evidence>
<dbReference type="eggNOG" id="COG1075">
    <property type="taxonomic scope" value="Bacteria"/>
</dbReference>
<comment type="caution">
    <text evidence="3">The sequence shown here is derived from an EMBL/GenBank/DDBJ whole genome shotgun (WGS) entry which is preliminary data.</text>
</comment>
<dbReference type="GO" id="GO:0016298">
    <property type="term" value="F:lipase activity"/>
    <property type="evidence" value="ECO:0007669"/>
    <property type="project" value="TreeGrafter"/>
</dbReference>
<dbReference type="PANTHER" id="PTHR32015">
    <property type="entry name" value="FASTING INDUCED LIPASE"/>
    <property type="match status" value="1"/>
</dbReference>
<dbReference type="GO" id="GO:0016042">
    <property type="term" value="P:lipid catabolic process"/>
    <property type="evidence" value="ECO:0007669"/>
    <property type="project" value="InterPro"/>
</dbReference>
<reference evidence="3 4" key="1">
    <citation type="submission" date="2012-08" db="EMBL/GenBank/DDBJ databases">
        <title>The Genome Sequence of Turicella otitidis ATCC 51513.</title>
        <authorList>
            <consortium name="The Broad Institute Genome Sequencing Platform"/>
            <person name="Earl A."/>
            <person name="Ward D."/>
            <person name="Feldgarden M."/>
            <person name="Gevers D."/>
            <person name="Huys G."/>
            <person name="Walker B."/>
            <person name="Young S.K."/>
            <person name="Zeng Q."/>
            <person name="Gargeya S."/>
            <person name="Fitzgerald M."/>
            <person name="Haas B."/>
            <person name="Abouelleil A."/>
            <person name="Alvarado L."/>
            <person name="Arachchi H.M."/>
            <person name="Berlin A.M."/>
            <person name="Chapman S.B."/>
            <person name="Goldberg J."/>
            <person name="Griggs A."/>
            <person name="Gujja S."/>
            <person name="Hansen M."/>
            <person name="Howarth C."/>
            <person name="Imamovic A."/>
            <person name="Larimer J."/>
            <person name="McCowen C."/>
            <person name="Montmayeur A."/>
            <person name="Murphy C."/>
            <person name="Neiman D."/>
            <person name="Pearson M."/>
            <person name="Priest M."/>
            <person name="Roberts A."/>
            <person name="Saif S."/>
            <person name="Shea T."/>
            <person name="Sisk P."/>
            <person name="Sykes S."/>
            <person name="Wortman J."/>
            <person name="Nusbaum C."/>
            <person name="Birren B."/>
        </authorList>
    </citation>
    <scope>NUCLEOTIDE SEQUENCE [LARGE SCALE GENOMIC DNA]</scope>
    <source>
        <strain evidence="3 4">ATCC 51513</strain>
    </source>
</reference>
<dbReference type="Pfam" id="PF00561">
    <property type="entry name" value="Abhydrolase_1"/>
    <property type="match status" value="1"/>
</dbReference>
<name>K0YTA6_9CORY</name>
<feature type="domain" description="AB hydrolase-1" evidence="2">
    <location>
        <begin position="56"/>
        <end position="171"/>
    </location>
</feature>
<gene>
    <name evidence="3" type="ORF">HMPREF9719_00309</name>
</gene>
<sequence length="331" mass="36595">MEKPPLRVELPPAPGVRVPVSHSFPSAQRRASRHPEWLPRGVNDPEPRRPVTHPVPVVLLHGTWANSYVTFSYLAPALAQQGYRVFAFDYGSDDRIGLGRMRSVHGIRPLLESQREVAAYIDRVQELTGAPQVDLVAHSQGVAQAKLFIADSLENDGPGRNRVRRLVGLAGNNRGSTLSGLVWPVIWLEQHGIPALSWASRWLGGALQDQAITGEAVAVMNRHGETVPGVDYTMIMTRYDQMVTPWQTQRLHPDPGTPAAAREVRNIVLQDGAPLDFSDHSAVLYNPRVRDFVLEALAEDRAAYRARHRQVSGLVAPLIGPIPPLRRGRGR</sequence>
<dbReference type="SUPFAM" id="SSF53474">
    <property type="entry name" value="alpha/beta-Hydrolases"/>
    <property type="match status" value="1"/>
</dbReference>
<feature type="compositionally biased region" description="Basic and acidic residues" evidence="1">
    <location>
        <begin position="33"/>
        <end position="49"/>
    </location>
</feature>
<dbReference type="InterPro" id="IPR000073">
    <property type="entry name" value="AB_hydrolase_1"/>
</dbReference>
<evidence type="ECO:0000313" key="3">
    <source>
        <dbReference type="EMBL" id="EJZ82759.1"/>
    </source>
</evidence>
<dbReference type="AlphaFoldDB" id="K0YTA6"/>
<feature type="region of interest" description="Disordered" evidence="1">
    <location>
        <begin position="1"/>
        <end position="49"/>
    </location>
</feature>
<evidence type="ECO:0000256" key="1">
    <source>
        <dbReference type="SAM" id="MobiDB-lite"/>
    </source>
</evidence>
<dbReference type="Proteomes" id="UP000006078">
    <property type="component" value="Unassembled WGS sequence"/>
</dbReference>
<dbReference type="InterPro" id="IPR002918">
    <property type="entry name" value="Lipase_EstA/Esterase_EstB"/>
</dbReference>
<accession>K0YTA6</accession>
<dbReference type="RefSeq" id="WP_004600199.1">
    <property type="nucleotide sequence ID" value="NZ_JH815192.1"/>
</dbReference>
<dbReference type="Gene3D" id="3.40.50.1820">
    <property type="entry name" value="alpha/beta hydrolase"/>
    <property type="match status" value="1"/>
</dbReference>
<proteinExistence type="predicted"/>
<dbReference type="PANTHER" id="PTHR32015:SF1">
    <property type="entry name" value="LIPASE"/>
    <property type="match status" value="1"/>
</dbReference>
<organism evidence="3 4">
    <name type="scientific">Corynebacterium otitidis ATCC 51513</name>
    <dbReference type="NCBI Taxonomy" id="883169"/>
    <lineage>
        <taxon>Bacteria</taxon>
        <taxon>Bacillati</taxon>
        <taxon>Actinomycetota</taxon>
        <taxon>Actinomycetes</taxon>
        <taxon>Mycobacteriales</taxon>
        <taxon>Corynebacteriaceae</taxon>
        <taxon>Corynebacterium</taxon>
    </lineage>
</organism>
<dbReference type="OrthoDB" id="8871309at2"/>
<dbReference type="InterPro" id="IPR029058">
    <property type="entry name" value="AB_hydrolase_fold"/>
</dbReference>
<protein>
    <recommendedName>
        <fullName evidence="2">AB hydrolase-1 domain-containing protein</fullName>
    </recommendedName>
</protein>
<keyword evidence="4" id="KW-1185">Reference proteome</keyword>
<dbReference type="STRING" id="29321.AAV33_08970"/>
<dbReference type="EMBL" id="AHAE01000018">
    <property type="protein sequence ID" value="EJZ82759.1"/>
    <property type="molecule type" value="Genomic_DNA"/>
</dbReference>
<dbReference type="HOGENOM" id="CLU_029537_1_1_11"/>